<evidence type="ECO:0000313" key="2">
    <source>
        <dbReference type="Proteomes" id="UP000085678"/>
    </source>
</evidence>
<evidence type="ECO:0000256" key="1">
    <source>
        <dbReference type="SAM" id="SignalP"/>
    </source>
</evidence>
<protein>
    <submittedName>
        <fullName evidence="3 4">Uncharacterized protein LOC106168187</fullName>
    </submittedName>
</protein>
<keyword evidence="2" id="KW-1185">Reference proteome</keyword>
<dbReference type="AlphaFoldDB" id="A0A1S3IWP2"/>
<proteinExistence type="predicted"/>
<gene>
    <name evidence="3 4" type="primary">LOC106168187</name>
</gene>
<organism evidence="2 3">
    <name type="scientific">Lingula anatina</name>
    <name type="common">Brachiopod</name>
    <name type="synonym">Lingula unguis</name>
    <dbReference type="NCBI Taxonomy" id="7574"/>
    <lineage>
        <taxon>Eukaryota</taxon>
        <taxon>Metazoa</taxon>
        <taxon>Spiralia</taxon>
        <taxon>Lophotrochozoa</taxon>
        <taxon>Brachiopoda</taxon>
        <taxon>Linguliformea</taxon>
        <taxon>Lingulata</taxon>
        <taxon>Lingulida</taxon>
        <taxon>Linguloidea</taxon>
        <taxon>Lingulidae</taxon>
        <taxon>Lingula</taxon>
    </lineage>
</organism>
<keyword evidence="1" id="KW-0732">Signal</keyword>
<name>A0A1S3IWP2_LINAN</name>
<feature type="chain" id="PRO_5014545869" evidence="1">
    <location>
        <begin position="24"/>
        <end position="115"/>
    </location>
</feature>
<evidence type="ECO:0000313" key="3">
    <source>
        <dbReference type="RefSeq" id="XP_013402607.1"/>
    </source>
</evidence>
<dbReference type="Gene3D" id="2.10.50.10">
    <property type="entry name" value="Tumor Necrosis Factor Receptor, subunit A, domain 2"/>
    <property type="match status" value="1"/>
</dbReference>
<sequence length="115" mass="12308">MLDIYKKIVIILPCLACLQGIKTCDPGQEPDGNGGCKECAPGLFNPNHNPVDSTLAYCIAWTKCNEKGQYILKEGSAQEVSKLSSSVKPGAGIEDQGPVYSIVSQLDVDVLLYSC</sequence>
<evidence type="ECO:0000313" key="4">
    <source>
        <dbReference type="RefSeq" id="XP_013402608.1"/>
    </source>
</evidence>
<dbReference type="Proteomes" id="UP000085678">
    <property type="component" value="Unplaced"/>
</dbReference>
<feature type="signal peptide" evidence="1">
    <location>
        <begin position="1"/>
        <end position="23"/>
    </location>
</feature>
<dbReference type="RefSeq" id="XP_013402607.1">
    <property type="nucleotide sequence ID" value="XM_013547153.1"/>
</dbReference>
<dbReference type="GeneID" id="106168187"/>
<reference evidence="3 4" key="1">
    <citation type="submission" date="2025-04" db="UniProtKB">
        <authorList>
            <consortium name="RefSeq"/>
        </authorList>
    </citation>
    <scope>IDENTIFICATION</scope>
    <source>
        <tissue evidence="3 4">Gonads</tissue>
    </source>
</reference>
<accession>A0A1S3IWP2</accession>
<dbReference type="KEGG" id="lak:106168187"/>
<dbReference type="RefSeq" id="XP_013402608.1">
    <property type="nucleotide sequence ID" value="XM_013547154.1"/>
</dbReference>